<gene>
    <name evidence="4" type="ORF">GSOID_T00013163001</name>
</gene>
<evidence type="ECO:0000313" key="5">
    <source>
        <dbReference type="Proteomes" id="UP000001307"/>
    </source>
</evidence>
<feature type="compositionally biased region" description="Low complexity" evidence="2">
    <location>
        <begin position="319"/>
        <end position="330"/>
    </location>
</feature>
<feature type="compositionally biased region" description="Low complexity" evidence="2">
    <location>
        <begin position="441"/>
        <end position="457"/>
    </location>
</feature>
<dbReference type="Gene3D" id="2.10.25.10">
    <property type="entry name" value="Laminin"/>
    <property type="match status" value="1"/>
</dbReference>
<feature type="region of interest" description="Disordered" evidence="2">
    <location>
        <begin position="414"/>
        <end position="487"/>
    </location>
</feature>
<dbReference type="OrthoDB" id="382013at2759"/>
<keyword evidence="1" id="KW-0245">EGF-like domain</keyword>
<dbReference type="PROSITE" id="PS50026">
    <property type="entry name" value="EGF_3"/>
    <property type="match status" value="1"/>
</dbReference>
<dbReference type="PROSITE" id="PS00652">
    <property type="entry name" value="TNFR_NGFR_1"/>
    <property type="match status" value="1"/>
</dbReference>
<feature type="compositionally biased region" description="Low complexity" evidence="2">
    <location>
        <begin position="375"/>
        <end position="394"/>
    </location>
</feature>
<protein>
    <recommendedName>
        <fullName evidence="3">EGF-like domain-containing protein</fullName>
    </recommendedName>
</protein>
<feature type="domain" description="EGF-like" evidence="3">
    <location>
        <begin position="830"/>
        <end position="874"/>
    </location>
</feature>
<evidence type="ECO:0000256" key="2">
    <source>
        <dbReference type="SAM" id="MobiDB-lite"/>
    </source>
</evidence>
<keyword evidence="5" id="KW-1185">Reference proteome</keyword>
<reference evidence="4" key="1">
    <citation type="journal article" date="2010" name="Science">
        <title>Plasticity of animal genome architecture unmasked by rapid evolution of a pelagic tunicate.</title>
        <authorList>
            <person name="Denoeud F."/>
            <person name="Henriet S."/>
            <person name="Mungpakdee S."/>
            <person name="Aury J.M."/>
            <person name="Da Silva C."/>
            <person name="Brinkmann H."/>
            <person name="Mikhaleva J."/>
            <person name="Olsen L.C."/>
            <person name="Jubin C."/>
            <person name="Canestro C."/>
            <person name="Bouquet J.M."/>
            <person name="Danks G."/>
            <person name="Poulain J."/>
            <person name="Campsteijn C."/>
            <person name="Adamski M."/>
            <person name="Cross I."/>
            <person name="Yadetie F."/>
            <person name="Muffato M."/>
            <person name="Louis A."/>
            <person name="Butcher S."/>
            <person name="Tsagkogeorga G."/>
            <person name="Konrad A."/>
            <person name="Singh S."/>
            <person name="Jensen M.F."/>
            <person name="Cong E.H."/>
            <person name="Eikeseth-Otteraa H."/>
            <person name="Noel B."/>
            <person name="Anthouard V."/>
            <person name="Porcel B.M."/>
            <person name="Kachouri-Lafond R."/>
            <person name="Nishino A."/>
            <person name="Ugolini M."/>
            <person name="Chourrout P."/>
            <person name="Nishida H."/>
            <person name="Aasland R."/>
            <person name="Huzurbazar S."/>
            <person name="Westhof E."/>
            <person name="Delsuc F."/>
            <person name="Lehrach H."/>
            <person name="Reinhardt R."/>
            <person name="Weissenbach J."/>
            <person name="Roy S.W."/>
            <person name="Artiguenave F."/>
            <person name="Postlethwait J.H."/>
            <person name="Manak J.R."/>
            <person name="Thompson E.M."/>
            <person name="Jaillon O."/>
            <person name="Du Pasquier L."/>
            <person name="Boudinot P."/>
            <person name="Liberles D.A."/>
            <person name="Volff J.N."/>
            <person name="Philippe H."/>
            <person name="Lenhard B."/>
            <person name="Roest Crollius H."/>
            <person name="Wincker P."/>
            <person name="Chourrout D."/>
        </authorList>
    </citation>
    <scope>NUCLEOTIDE SEQUENCE [LARGE SCALE GENOMIC DNA]</scope>
</reference>
<feature type="region of interest" description="Disordered" evidence="2">
    <location>
        <begin position="292"/>
        <end position="330"/>
    </location>
</feature>
<sequence length="1137" mass="119223">MGVSSTKVEQYWPVTGCKKDSHCWPAQIRAFAGWRQSSARNLACDGKKGTCKCRLGFMDANDNPMDGCEKSISEKKCPFGKCREWGNVGAGEQCGDWQGLYCADDAFCCECKWGLNEKGYCNKKQNYAAEKSTCECTLECDLSGEKCDVKCPKSCDTDCGADGCPYPNRSFCDNGTCSCNPDKYSEVNKFTTSGNILSHTLERCSKGSSSSYGQMNPGCSCDLTCTGGGQGRECQVSCSEPCPGAAVLAVDDYGTCVCQFVNGSTSTTSNYYWNSHTTTGLDTTTTDYKDTTMGDSYGGNPYAPEQTDAPALPDDDKTTQTTTTTGTSTTTMTSTTVDAAVNSTTPAVGSSTTAPVVSSTGAPVPASTTTKDPYASTTAAPVVSSTATPASTTTIEEETMNPYAPDMNTTTAAPVVSSSAAPASSTTSEQGNLNPYAPDMSTSAPVSTSAAAGSTTTKDPYAITTTADPNGGVGPVVPGTTTSGPVVSSTTQVISTTTSQNCSLEFEVVCPGFKTFGDVIDKNCELVCTGPGCLDASCFNNTTSTTGAPVVSTTSAPVPASTTAPAVSTTTAENVNGAIWGGWGSLACADGVWCPLSTTCQDSVAGAVCICNSPTDILHPSGLCCAAECTGVIGCGAGDASCECDCPASTTEPDTTTATSTTLTTTEVTTTTTVPAAASSTTGACSCAVECVRALMPGDNLDKNCEIVCTAAPVVTTTVAPQQPQPTTTTPAACTCTVVCPNLRSVTAGGAIDKNCEVVCTAGANCDPVCEVVCIRSLTGRNCEVVCTSSCSRSTTIFPIPDSNIDDVCDAERSVLEENVLNGLQCAQPNADQCIIANKCSQYATCEDLCDIDGEKNYACRCKPGYRGNGVNCELQISEETCDSTMLSQMKTFIRPLPISDVFKPKLMTGHNSVIIELQTPMRKFLLGSKKYTGFIEFNRQTCGAKFIRGLTQGGVNVDIFDTYNKDLGMDRVYDVQGTKGVYFKKAYGESSMAVIQYTKKIASLKDYAVENGLNVDQNALEVGQVFKKGRFAPLRDILYVSISGDMVNDSPAGMADAFAKCFNPNNIMLSLWNDRVDNGDDDKFNDDYNILSGDATKCYVMNKFSKIVSSGNLKCAEGDFTSVVAGEMSYCTMKKN</sequence>
<organism evidence="4">
    <name type="scientific">Oikopleura dioica</name>
    <name type="common">Tunicate</name>
    <dbReference type="NCBI Taxonomy" id="34765"/>
    <lineage>
        <taxon>Eukaryota</taxon>
        <taxon>Metazoa</taxon>
        <taxon>Chordata</taxon>
        <taxon>Tunicata</taxon>
        <taxon>Appendicularia</taxon>
        <taxon>Copelata</taxon>
        <taxon>Oikopleuridae</taxon>
        <taxon>Oikopleura</taxon>
    </lineage>
</organism>
<dbReference type="EMBL" id="FN653019">
    <property type="protein sequence ID" value="CBY22412.1"/>
    <property type="molecule type" value="Genomic_DNA"/>
</dbReference>
<name>E4WZ17_OIKDI</name>
<dbReference type="InterPro" id="IPR001368">
    <property type="entry name" value="TNFR/NGFR_Cys_rich_reg"/>
</dbReference>
<dbReference type="InParanoid" id="E4WZ17"/>
<accession>E4WZ17</accession>
<feature type="compositionally biased region" description="Low complexity" evidence="2">
    <location>
        <begin position="414"/>
        <end position="428"/>
    </location>
</feature>
<evidence type="ECO:0000259" key="3">
    <source>
        <dbReference type="PROSITE" id="PS50026"/>
    </source>
</evidence>
<dbReference type="Proteomes" id="UP000001307">
    <property type="component" value="Unassembled WGS sequence"/>
</dbReference>
<dbReference type="AlphaFoldDB" id="E4WZ17"/>
<dbReference type="InterPro" id="IPR000742">
    <property type="entry name" value="EGF"/>
</dbReference>
<proteinExistence type="predicted"/>
<evidence type="ECO:0000313" key="4">
    <source>
        <dbReference type="EMBL" id="CBY22412.1"/>
    </source>
</evidence>
<feature type="compositionally biased region" description="Polar residues" evidence="2">
    <location>
        <begin position="346"/>
        <end position="371"/>
    </location>
</feature>
<evidence type="ECO:0000256" key="1">
    <source>
        <dbReference type="PROSITE-ProRule" id="PRU00076"/>
    </source>
</evidence>
<dbReference type="PROSITE" id="PS01186">
    <property type="entry name" value="EGF_2"/>
    <property type="match status" value="1"/>
</dbReference>
<feature type="compositionally biased region" description="Low complexity" evidence="2">
    <location>
        <begin position="475"/>
        <end position="487"/>
    </location>
</feature>
<comment type="caution">
    <text evidence="1">Lacks conserved residue(s) required for the propagation of feature annotation.</text>
</comment>
<feature type="region of interest" description="Disordered" evidence="2">
    <location>
        <begin position="346"/>
        <end position="394"/>
    </location>
</feature>